<dbReference type="OrthoDB" id="7939818at2759"/>
<keyword evidence="14" id="KW-1185">Reference proteome</keyword>
<accession>A0A9N9N570</accession>
<dbReference type="GO" id="GO:0006750">
    <property type="term" value="P:glutathione biosynthetic process"/>
    <property type="evidence" value="ECO:0007669"/>
    <property type="project" value="UniProtKB-UniRule"/>
</dbReference>
<evidence type="ECO:0000313" key="13">
    <source>
        <dbReference type="EMBL" id="CAG8703012.1"/>
    </source>
</evidence>
<dbReference type="Gene3D" id="3.30.590.50">
    <property type="match status" value="2"/>
</dbReference>
<keyword evidence="7 10" id="KW-0067">ATP-binding</keyword>
<evidence type="ECO:0000256" key="1">
    <source>
        <dbReference type="ARBA" id="ARBA00005006"/>
    </source>
</evidence>
<dbReference type="PANTHER" id="PTHR11164:SF0">
    <property type="entry name" value="GLUTAMATE--CYSTEINE LIGASE CATALYTIC SUBUNIT"/>
    <property type="match status" value="1"/>
</dbReference>
<proteinExistence type="inferred from homology"/>
<dbReference type="GO" id="GO:0017109">
    <property type="term" value="C:glutamate-cysteine ligase complex"/>
    <property type="evidence" value="ECO:0007669"/>
    <property type="project" value="TreeGrafter"/>
</dbReference>
<evidence type="ECO:0000256" key="11">
    <source>
        <dbReference type="SAM" id="MobiDB-lite"/>
    </source>
</evidence>
<evidence type="ECO:0000313" key="14">
    <source>
        <dbReference type="Proteomes" id="UP000789405"/>
    </source>
</evidence>
<feature type="region of interest" description="Disordered" evidence="11">
    <location>
        <begin position="531"/>
        <end position="556"/>
    </location>
</feature>
<dbReference type="Gene3D" id="1.10.8.960">
    <property type="match status" value="1"/>
</dbReference>
<dbReference type="EMBL" id="CAJVPY010008964">
    <property type="protein sequence ID" value="CAG8703012.1"/>
    <property type="molecule type" value="Genomic_DNA"/>
</dbReference>
<evidence type="ECO:0000256" key="12">
    <source>
        <dbReference type="SAM" id="Phobius"/>
    </source>
</evidence>
<dbReference type="GO" id="GO:0004357">
    <property type="term" value="F:glutamate-cysteine ligase activity"/>
    <property type="evidence" value="ECO:0007669"/>
    <property type="project" value="UniProtKB-UniRule"/>
</dbReference>
<evidence type="ECO:0000256" key="8">
    <source>
        <dbReference type="ARBA" id="ARBA00030585"/>
    </source>
</evidence>
<feature type="transmembrane region" description="Helical" evidence="12">
    <location>
        <begin position="459"/>
        <end position="481"/>
    </location>
</feature>
<dbReference type="PANTHER" id="PTHR11164">
    <property type="entry name" value="GLUTAMATE CYSTEINE LIGASE"/>
    <property type="match status" value="1"/>
</dbReference>
<name>A0A9N9N570_9GLOM</name>
<dbReference type="EC" id="6.3.2.2" evidence="3 10"/>
<feature type="non-terminal residue" evidence="13">
    <location>
        <position position="666"/>
    </location>
</feature>
<keyword evidence="5 10" id="KW-0317">Glutathione biosynthesis</keyword>
<dbReference type="FunFam" id="3.30.590.50:FF:000001">
    <property type="entry name" value="Glutamate-cysteine ligase Gcs1"/>
    <property type="match status" value="1"/>
</dbReference>
<evidence type="ECO:0000256" key="3">
    <source>
        <dbReference type="ARBA" id="ARBA00012220"/>
    </source>
</evidence>
<keyword evidence="4 10" id="KW-0436">Ligase</keyword>
<evidence type="ECO:0000256" key="9">
    <source>
        <dbReference type="ARBA" id="ARBA00032122"/>
    </source>
</evidence>
<evidence type="ECO:0000256" key="10">
    <source>
        <dbReference type="RuleBase" id="RU367135"/>
    </source>
</evidence>
<reference evidence="13" key="1">
    <citation type="submission" date="2021-06" db="EMBL/GenBank/DDBJ databases">
        <authorList>
            <person name="Kallberg Y."/>
            <person name="Tangrot J."/>
            <person name="Rosling A."/>
        </authorList>
    </citation>
    <scope>NUCLEOTIDE SEQUENCE</scope>
    <source>
        <strain evidence="13">MA453B</strain>
    </source>
</reference>
<dbReference type="SUPFAM" id="SSF55931">
    <property type="entry name" value="Glutamine synthetase/guanido kinase"/>
    <property type="match status" value="1"/>
</dbReference>
<comment type="catalytic activity">
    <reaction evidence="10">
        <text>L-cysteine + L-glutamate + ATP = gamma-L-glutamyl-L-cysteine + ADP + phosphate + H(+)</text>
        <dbReference type="Rhea" id="RHEA:13285"/>
        <dbReference type="ChEBI" id="CHEBI:15378"/>
        <dbReference type="ChEBI" id="CHEBI:29985"/>
        <dbReference type="ChEBI" id="CHEBI:30616"/>
        <dbReference type="ChEBI" id="CHEBI:35235"/>
        <dbReference type="ChEBI" id="CHEBI:43474"/>
        <dbReference type="ChEBI" id="CHEBI:58173"/>
        <dbReference type="ChEBI" id="CHEBI:456216"/>
        <dbReference type="EC" id="6.3.2.2"/>
    </reaction>
</comment>
<dbReference type="AlphaFoldDB" id="A0A9N9N570"/>
<evidence type="ECO:0000256" key="7">
    <source>
        <dbReference type="ARBA" id="ARBA00022840"/>
    </source>
</evidence>
<dbReference type="Pfam" id="PF03074">
    <property type="entry name" value="GCS"/>
    <property type="match status" value="1"/>
</dbReference>
<dbReference type="InterPro" id="IPR014746">
    <property type="entry name" value="Gln_synth/guanido_kin_cat_dom"/>
</dbReference>
<keyword evidence="12" id="KW-1133">Transmembrane helix</keyword>
<dbReference type="InterPro" id="IPR004308">
    <property type="entry name" value="GCS"/>
</dbReference>
<evidence type="ECO:0000256" key="4">
    <source>
        <dbReference type="ARBA" id="ARBA00022598"/>
    </source>
</evidence>
<comment type="pathway">
    <text evidence="1 10">Sulfur metabolism; glutathione biosynthesis; glutathione from L-cysteine and L-glutamate: step 1/2.</text>
</comment>
<keyword evidence="12" id="KW-0812">Transmembrane</keyword>
<organism evidence="13 14">
    <name type="scientific">Dentiscutata erythropus</name>
    <dbReference type="NCBI Taxonomy" id="1348616"/>
    <lineage>
        <taxon>Eukaryota</taxon>
        <taxon>Fungi</taxon>
        <taxon>Fungi incertae sedis</taxon>
        <taxon>Mucoromycota</taxon>
        <taxon>Glomeromycotina</taxon>
        <taxon>Glomeromycetes</taxon>
        <taxon>Diversisporales</taxon>
        <taxon>Gigasporaceae</taxon>
        <taxon>Dentiscutata</taxon>
    </lineage>
</organism>
<dbReference type="FunFam" id="3.30.590.50:FF:000002">
    <property type="entry name" value="Glutamate--cysteine ligase catalytic subunit"/>
    <property type="match status" value="1"/>
</dbReference>
<feature type="non-terminal residue" evidence="13">
    <location>
        <position position="1"/>
    </location>
</feature>
<keyword evidence="12" id="KW-0472">Membrane</keyword>
<gene>
    <name evidence="13" type="ORF">DERYTH_LOCUS13108</name>
</gene>
<comment type="similarity">
    <text evidence="2 10">Belongs to the glutamate--cysteine ligase type 3 family.</text>
</comment>
<evidence type="ECO:0000256" key="6">
    <source>
        <dbReference type="ARBA" id="ARBA00022741"/>
    </source>
</evidence>
<evidence type="ECO:0000256" key="5">
    <source>
        <dbReference type="ARBA" id="ARBA00022684"/>
    </source>
</evidence>
<protein>
    <recommendedName>
        <fullName evidence="3 10">Glutamate--cysteine ligase</fullName>
        <ecNumber evidence="3 10">6.3.2.2</ecNumber>
    </recommendedName>
    <alternativeName>
        <fullName evidence="9 10">Gamma-ECS</fullName>
    </alternativeName>
    <alternativeName>
        <fullName evidence="8 10">Gamma-glutamylcysteine synthetase</fullName>
    </alternativeName>
</protein>
<evidence type="ECO:0000256" key="2">
    <source>
        <dbReference type="ARBA" id="ARBA00008100"/>
    </source>
</evidence>
<dbReference type="GO" id="GO:0005524">
    <property type="term" value="F:ATP binding"/>
    <property type="evidence" value="ECO:0007669"/>
    <property type="project" value="UniProtKB-UniRule"/>
</dbReference>
<dbReference type="Proteomes" id="UP000789405">
    <property type="component" value="Unassembled WGS sequence"/>
</dbReference>
<comment type="caution">
    <text evidence="13">The sequence shown here is derived from an EMBL/GenBank/DDBJ whole genome shotgun (WGS) entry which is preliminary data.</text>
</comment>
<sequence>MPKMGLLTSVGTPLQWEQAKQFAHEVRTLGINYFLSVYEKLKEKENSCLKWGDEVEYLVVVYDDETKTAKLSLRIHEILDELRKEEEEAMKIPNSGETIKTLWRPEYGIYMLEGTPGTPYGGTLKSLLQIEPNMKLRREIISKFLRPNEVAITLTSFPRLGCPGQFLEPHHEPTGRVSRSLLVPDEVINPHARFQYLTANIRERRGSKVAINVPIFRDKCTPEPFIDPTIPKNRNLFPEDKEASEGAALPNHIYMDAMVFGMGCCCLQITFQACNIEEARRLYDQLAIIGPIMLALTAAAPIWRGYLSDIDCRWNVIAGSVDDRTREERGLEPLKNDRFVINKSRYDSIDCYISTDKTLKPEYNDLDLVYDRDICKKLMDNGIDELLARHISHLFIRDPLVIFKEQLDQNDDDHYDHFENIQSTNWQTMRFKPPPPNSNIGWRVEFRSMEVQITDFENAAFAIFIILLTRVILSYGLNFYIPISKVDENMMIAHKRDAAMSEKFWFRKNVFADGNIIDDGNTTQVNENLSIPDNETLDSSNNFRQNGHADTNESISSVEDEYEQMTINEIFNGNGDKFPGLIVLISRYLESVNIDVETRCQLGKYVDFVSKRAKGKIQTTATWMRNFVQSHPKYNNDSVVSQEINYDLVKMVEKIQKGQVVVPELL</sequence>
<keyword evidence="6 10" id="KW-0547">Nucleotide-binding</keyword>